<evidence type="ECO:0000313" key="3">
    <source>
        <dbReference type="EMBL" id="KAJ9161849.1"/>
    </source>
</evidence>
<dbReference type="InterPro" id="IPR052618">
    <property type="entry name" value="ComplexI_NDUFA12"/>
</dbReference>
<dbReference type="PANTHER" id="PTHR32470">
    <property type="entry name" value="ADH DEHYDROGENASE [UBIQUINONE] 1 ALPHA SUBCOMPLEX ASSEMBLY FACTOR 2"/>
    <property type="match status" value="1"/>
</dbReference>
<dbReference type="Proteomes" id="UP001174691">
    <property type="component" value="Unassembled WGS sequence"/>
</dbReference>
<evidence type="ECO:0000256" key="1">
    <source>
        <dbReference type="ARBA" id="ARBA00007355"/>
    </source>
</evidence>
<protein>
    <submittedName>
        <fullName evidence="3">NADH dehydrogenase</fullName>
    </submittedName>
</protein>
<dbReference type="GO" id="GO:0045271">
    <property type="term" value="C:respiratory chain complex I"/>
    <property type="evidence" value="ECO:0007669"/>
    <property type="project" value="InterPro"/>
</dbReference>
<feature type="compositionally biased region" description="Polar residues" evidence="2">
    <location>
        <begin position="203"/>
        <end position="218"/>
    </location>
</feature>
<accession>A0AA38RXL4</accession>
<name>A0AA38RXL4_9PEZI</name>
<dbReference type="GO" id="GO:0005739">
    <property type="term" value="C:mitochondrion"/>
    <property type="evidence" value="ECO:0007669"/>
    <property type="project" value="TreeGrafter"/>
</dbReference>
<keyword evidence="4" id="KW-1185">Reference proteome</keyword>
<feature type="compositionally biased region" description="Basic and acidic residues" evidence="2">
    <location>
        <begin position="158"/>
        <end position="194"/>
    </location>
</feature>
<dbReference type="Pfam" id="PF05071">
    <property type="entry name" value="NDUFA12"/>
    <property type="match status" value="1"/>
</dbReference>
<comment type="caution">
    <text evidence="3">The sequence shown here is derived from an EMBL/GenBank/DDBJ whole genome shotgun (WGS) entry which is preliminary data.</text>
</comment>
<feature type="region of interest" description="Disordered" evidence="2">
    <location>
        <begin position="115"/>
        <end position="218"/>
    </location>
</feature>
<reference evidence="3" key="1">
    <citation type="submission" date="2022-07" db="EMBL/GenBank/DDBJ databases">
        <title>Fungi with potential for degradation of polypropylene.</title>
        <authorList>
            <person name="Gostincar C."/>
        </authorList>
    </citation>
    <scope>NUCLEOTIDE SEQUENCE</scope>
    <source>
        <strain evidence="3">EXF-13287</strain>
    </source>
</reference>
<dbReference type="GO" id="GO:0032981">
    <property type="term" value="P:mitochondrial respiratory chain complex I assembly"/>
    <property type="evidence" value="ECO:0007669"/>
    <property type="project" value="TreeGrafter"/>
</dbReference>
<proteinExistence type="inferred from homology"/>
<gene>
    <name evidence="3" type="ORF">NKR19_g1918</name>
</gene>
<dbReference type="InterPro" id="IPR007763">
    <property type="entry name" value="NDUFA12"/>
</dbReference>
<comment type="similarity">
    <text evidence="1">Belongs to the complex I NDUFA12 subunit family.</text>
</comment>
<dbReference type="EMBL" id="JANBVN010000018">
    <property type="protein sequence ID" value="KAJ9161849.1"/>
    <property type="molecule type" value="Genomic_DNA"/>
</dbReference>
<dbReference type="PANTHER" id="PTHR32470:SF2">
    <property type="entry name" value="NADH DEHYDROGENASE [UBIQUINONE] 1 ALPHA SUBCOMPLEX ASSEMBLY FACTOR 2"/>
    <property type="match status" value="1"/>
</dbReference>
<sequence length="218" mass="24849">MSMNNASPLLKVWYRWKTLPLPWRRQVLAGVDLKGNTYWELRDKRASELGRVRRMVKTPRTTHYGDVAVSPAWHQWLRHTRAEPPSVDEQRSDLLRQERIKVLAAEADARWAAKPSYIDGPEMGQAAPPLRSPRREDGPNPAGTLAEDVRETMSSGNRPDEEPGSSKKETWGVLQEEEKEKMRTGKQPETDPWKQADAGVPGQNWQPQGWNPSASPKR</sequence>
<evidence type="ECO:0000256" key="2">
    <source>
        <dbReference type="SAM" id="MobiDB-lite"/>
    </source>
</evidence>
<organism evidence="3 4">
    <name type="scientific">Coniochaeta hoffmannii</name>
    <dbReference type="NCBI Taxonomy" id="91930"/>
    <lineage>
        <taxon>Eukaryota</taxon>
        <taxon>Fungi</taxon>
        <taxon>Dikarya</taxon>
        <taxon>Ascomycota</taxon>
        <taxon>Pezizomycotina</taxon>
        <taxon>Sordariomycetes</taxon>
        <taxon>Sordariomycetidae</taxon>
        <taxon>Coniochaetales</taxon>
        <taxon>Coniochaetaceae</taxon>
        <taxon>Coniochaeta</taxon>
    </lineage>
</organism>
<evidence type="ECO:0000313" key="4">
    <source>
        <dbReference type="Proteomes" id="UP001174691"/>
    </source>
</evidence>
<dbReference type="AlphaFoldDB" id="A0AA38RXL4"/>